<proteinExistence type="inferred from homology"/>
<evidence type="ECO:0000256" key="3">
    <source>
        <dbReference type="ARBA" id="ARBA00022452"/>
    </source>
</evidence>
<dbReference type="EMBL" id="FMUN01000003">
    <property type="protein sequence ID" value="SCY14214.1"/>
    <property type="molecule type" value="Genomic_DNA"/>
</dbReference>
<dbReference type="PANTHER" id="PTHR35093">
    <property type="entry name" value="OUTER MEMBRANE PROTEIN NMB0088-RELATED"/>
    <property type="match status" value="1"/>
</dbReference>
<name>A0A1G5DI21_9GAMM</name>
<comment type="similarity">
    <text evidence="2">Belongs to the OmpP1/FadL family.</text>
</comment>
<dbReference type="InterPro" id="IPR005017">
    <property type="entry name" value="OMPP1/FadL/TodX"/>
</dbReference>
<keyword evidence="5" id="KW-0732">Signal</keyword>
<sequence length="390" mass="42351">MNLFMQQLVPGKAHPSRGAIRHGLPLLVLSMSAASASATGFKEGSRSAEGLGVANALGADAEHVSSMAYNPAALAFQDGRHVQASLTRPYMKMEAPASGNSRPDTTLYPSSLYATYRSPASAFGLGLAVDRPYRMDSEWDFGEADAATRTELDLVDVNPTVSYRLRPDLALSVGADYYRALDFEYSSVASDGSSEVVRTGDGDAWGGTVGLMFWRESWSLAATFSSGADLTLAGDNLEDYDFRLPSEARIGFKYRPSLRWSVHLDAVRTGWDEYDGLEGVDPTGKDWDATVGYKAGAIARLSDRSEIRFGYSYQPDPKDDTTFDPRSPSGDEHLLTVGGGWRGKNLTMDVAYTYAISPSRHVDGAAVGAYDGRHRTNAQYLMFSLGWSNF</sequence>
<reference evidence="9" key="1">
    <citation type="submission" date="2016-10" db="EMBL/GenBank/DDBJ databases">
        <authorList>
            <person name="Varghese N."/>
        </authorList>
    </citation>
    <scope>NUCLEOTIDE SEQUENCE [LARGE SCALE GENOMIC DNA]</scope>
    <source>
        <strain evidence="9">HL 19</strain>
    </source>
</reference>
<dbReference type="GO" id="GO:0015483">
    <property type="term" value="F:long-chain fatty acid transporting porin activity"/>
    <property type="evidence" value="ECO:0007669"/>
    <property type="project" value="TreeGrafter"/>
</dbReference>
<dbReference type="OrthoDB" id="19849at2"/>
<evidence type="ECO:0000313" key="8">
    <source>
        <dbReference type="EMBL" id="SCY14214.1"/>
    </source>
</evidence>
<evidence type="ECO:0000256" key="2">
    <source>
        <dbReference type="ARBA" id="ARBA00008163"/>
    </source>
</evidence>
<evidence type="ECO:0000256" key="4">
    <source>
        <dbReference type="ARBA" id="ARBA00022692"/>
    </source>
</evidence>
<protein>
    <submittedName>
        <fullName evidence="8">Long-chain fatty acid transport protein</fullName>
    </submittedName>
</protein>
<dbReference type="GO" id="GO:0009279">
    <property type="term" value="C:cell outer membrane"/>
    <property type="evidence" value="ECO:0007669"/>
    <property type="project" value="UniProtKB-SubCell"/>
</dbReference>
<keyword evidence="3" id="KW-1134">Transmembrane beta strand</keyword>
<keyword evidence="9" id="KW-1185">Reference proteome</keyword>
<keyword evidence="4" id="KW-0812">Transmembrane</keyword>
<accession>A0A1G5DI21</accession>
<evidence type="ECO:0000256" key="5">
    <source>
        <dbReference type="ARBA" id="ARBA00022729"/>
    </source>
</evidence>
<evidence type="ECO:0000256" key="1">
    <source>
        <dbReference type="ARBA" id="ARBA00004571"/>
    </source>
</evidence>
<evidence type="ECO:0000256" key="6">
    <source>
        <dbReference type="ARBA" id="ARBA00023136"/>
    </source>
</evidence>
<organism evidence="8 9">
    <name type="scientific">Thiohalorhabdus denitrificans</name>
    <dbReference type="NCBI Taxonomy" id="381306"/>
    <lineage>
        <taxon>Bacteria</taxon>
        <taxon>Pseudomonadati</taxon>
        <taxon>Pseudomonadota</taxon>
        <taxon>Gammaproteobacteria</taxon>
        <taxon>Thiohalorhabdales</taxon>
        <taxon>Thiohalorhabdaceae</taxon>
        <taxon>Thiohalorhabdus</taxon>
    </lineage>
</organism>
<dbReference type="PANTHER" id="PTHR35093:SF8">
    <property type="entry name" value="OUTER MEMBRANE PROTEIN NMB0088-RELATED"/>
    <property type="match status" value="1"/>
</dbReference>
<dbReference type="Gene3D" id="2.40.160.60">
    <property type="entry name" value="Outer membrane protein transport protein (OMPP1/FadL/TodX)"/>
    <property type="match status" value="1"/>
</dbReference>
<dbReference type="Proteomes" id="UP000183104">
    <property type="component" value="Unassembled WGS sequence"/>
</dbReference>
<dbReference type="AlphaFoldDB" id="A0A1G5DI21"/>
<dbReference type="Pfam" id="PF03349">
    <property type="entry name" value="Toluene_X"/>
    <property type="match status" value="2"/>
</dbReference>
<keyword evidence="6" id="KW-0472">Membrane</keyword>
<dbReference type="SUPFAM" id="SSF56935">
    <property type="entry name" value="Porins"/>
    <property type="match status" value="1"/>
</dbReference>
<keyword evidence="7" id="KW-0998">Cell outer membrane</keyword>
<dbReference type="STRING" id="381306.AN478_07835"/>
<evidence type="ECO:0000256" key="7">
    <source>
        <dbReference type="ARBA" id="ARBA00023237"/>
    </source>
</evidence>
<gene>
    <name evidence="8" type="ORF">SAMN05661077_1333</name>
</gene>
<comment type="subcellular location">
    <subcellularLocation>
        <location evidence="1">Cell outer membrane</location>
        <topology evidence="1">Multi-pass membrane protein</topology>
    </subcellularLocation>
</comment>
<evidence type="ECO:0000313" key="9">
    <source>
        <dbReference type="Proteomes" id="UP000183104"/>
    </source>
</evidence>